<dbReference type="SUPFAM" id="SSF54236">
    <property type="entry name" value="Ubiquitin-like"/>
    <property type="match status" value="3"/>
</dbReference>
<dbReference type="PANTHER" id="PTHR23322:SF96">
    <property type="entry name" value="FAS-ASSOCIATED FACTOR 1"/>
    <property type="match status" value="1"/>
</dbReference>
<comment type="caution">
    <text evidence="3">The sequence shown here is derived from an EMBL/GenBank/DDBJ whole genome shotgun (WGS) entry which is preliminary data.</text>
</comment>
<feature type="non-terminal residue" evidence="3">
    <location>
        <position position="691"/>
    </location>
</feature>
<dbReference type="EMBL" id="CAIIXF020000001">
    <property type="protein sequence ID" value="CAH1774832.1"/>
    <property type="molecule type" value="Genomic_DNA"/>
</dbReference>
<feature type="domain" description="UBX" evidence="2">
    <location>
        <begin position="611"/>
        <end position="688"/>
    </location>
</feature>
<dbReference type="Gene3D" id="3.10.20.90">
    <property type="entry name" value="Phosphatidylinositol 3-kinase Catalytic Subunit, Chain A, domain 1"/>
    <property type="match status" value="3"/>
</dbReference>
<dbReference type="SMART" id="SM00166">
    <property type="entry name" value="UBX"/>
    <property type="match status" value="1"/>
</dbReference>
<dbReference type="InterPro" id="IPR049483">
    <property type="entry name" value="FAF1_2-like_UAS"/>
</dbReference>
<dbReference type="Pfam" id="PF00789">
    <property type="entry name" value="UBX"/>
    <property type="match status" value="1"/>
</dbReference>
<dbReference type="SUPFAM" id="SSF52833">
    <property type="entry name" value="Thioredoxin-like"/>
    <property type="match status" value="1"/>
</dbReference>
<reference evidence="3" key="1">
    <citation type="submission" date="2022-03" db="EMBL/GenBank/DDBJ databases">
        <authorList>
            <person name="Martin C."/>
        </authorList>
    </citation>
    <scope>NUCLEOTIDE SEQUENCE</scope>
</reference>
<dbReference type="PROSITE" id="PS50033">
    <property type="entry name" value="UBX"/>
    <property type="match status" value="1"/>
</dbReference>
<keyword evidence="4" id="KW-1185">Reference proteome</keyword>
<dbReference type="CDD" id="cd17129">
    <property type="entry name" value="Ubl1_FAF1"/>
    <property type="match status" value="1"/>
</dbReference>
<proteinExistence type="predicted"/>
<dbReference type="Gene3D" id="1.10.8.10">
    <property type="entry name" value="DNA helicase RuvA subunit, C-terminal domain"/>
    <property type="match status" value="1"/>
</dbReference>
<feature type="compositionally biased region" description="Basic and acidic residues" evidence="1">
    <location>
        <begin position="553"/>
        <end position="589"/>
    </location>
</feature>
<dbReference type="InterPro" id="IPR029071">
    <property type="entry name" value="Ubiquitin-like_domsf"/>
</dbReference>
<sequence>YQKAEMADRDQILLDFQGITGIENYEECIAVLEQNDWDLMAGVNSVMSHLGSQSLPSDDNINPSTVPLSPDLHIGGVSLQPEPFQIPSPASGSELGAMYGVNLPQSGLFHGLYSDSGASRMLTFTVEHRDKNIPVVLPDSETVGSIKVILESETGVPAANQELRGWVNKNDAPPQDTTLLRDLHLPKENILFLLSPGIPLSTSCGASSSHSDETDIIDRLTKNFTLKITFKDKNETYSLQFPGTKTIREVKCDVYSLIDVPVRNQVWTGWPETDDEMTLAGSRITYPSHCLEVSNRDNARPQYSAAEVLNSIEMVSDDSDTQDQEDMCMPSDEEIFNNDNGHSSSSRSVRDPLIPPGCLDEVTALESFNSVFASRYGDPHPLFYMGDLDSAIKDALMCSARNRKLLAVYLHHDSSILANVFCSQVLCAESIVDYLSTNFICWAWDLTDDTNRAHLLGMVTKHFGTIAASTVRDFKIDQLPVLLIITRTNSRYEVFTAVRGSSMLDEVMTSLMNAVEVFSTQQEGEIAEEAERDAREQIKRDQDEAYQMSLAADRSKAESKREEEEIEKQKELEDRIQRDAEDRRAREEEMEKQAIQKSLADMLPDEPPTDCKEPVSMLRLRCPKGETIVRRFLASTALHVLLKFIVTKGFHLEDYKVLTTYPRRDLTTLDENMSLHDHKLFPQETLILEER</sequence>
<dbReference type="CDD" id="cd01771">
    <property type="entry name" value="UBX_UBXN3A"/>
    <property type="match status" value="1"/>
</dbReference>
<dbReference type="Proteomes" id="UP000749559">
    <property type="component" value="Unassembled WGS sequence"/>
</dbReference>
<dbReference type="GO" id="GO:0043130">
    <property type="term" value="F:ubiquitin binding"/>
    <property type="evidence" value="ECO:0007669"/>
    <property type="project" value="TreeGrafter"/>
</dbReference>
<feature type="compositionally biased region" description="Basic and acidic residues" evidence="1">
    <location>
        <begin position="532"/>
        <end position="543"/>
    </location>
</feature>
<evidence type="ECO:0000256" key="1">
    <source>
        <dbReference type="SAM" id="MobiDB-lite"/>
    </source>
</evidence>
<dbReference type="GO" id="GO:0036503">
    <property type="term" value="P:ERAD pathway"/>
    <property type="evidence" value="ECO:0007669"/>
    <property type="project" value="TreeGrafter"/>
</dbReference>
<feature type="region of interest" description="Disordered" evidence="1">
    <location>
        <begin position="522"/>
        <end position="589"/>
    </location>
</feature>
<dbReference type="InterPro" id="IPR001012">
    <property type="entry name" value="UBX_dom"/>
</dbReference>
<dbReference type="AlphaFoldDB" id="A0A8S4N1Z6"/>
<organism evidence="3 4">
    <name type="scientific">Owenia fusiformis</name>
    <name type="common">Polychaete worm</name>
    <dbReference type="NCBI Taxonomy" id="6347"/>
    <lineage>
        <taxon>Eukaryota</taxon>
        <taxon>Metazoa</taxon>
        <taxon>Spiralia</taxon>
        <taxon>Lophotrochozoa</taxon>
        <taxon>Annelida</taxon>
        <taxon>Polychaeta</taxon>
        <taxon>Sedentaria</taxon>
        <taxon>Canalipalpata</taxon>
        <taxon>Sabellida</taxon>
        <taxon>Oweniida</taxon>
        <taxon>Oweniidae</taxon>
        <taxon>Owenia</taxon>
    </lineage>
</organism>
<dbReference type="InterPro" id="IPR050730">
    <property type="entry name" value="UBX_domain-protein"/>
</dbReference>
<dbReference type="Pfam" id="PF14555">
    <property type="entry name" value="UBA_4"/>
    <property type="match status" value="1"/>
</dbReference>
<evidence type="ECO:0000313" key="3">
    <source>
        <dbReference type="EMBL" id="CAH1774832.1"/>
    </source>
</evidence>
<dbReference type="InterPro" id="IPR036249">
    <property type="entry name" value="Thioredoxin-like_sf"/>
</dbReference>
<dbReference type="PANTHER" id="PTHR23322">
    <property type="entry name" value="FAS-ASSOCIATED PROTEIN"/>
    <property type="match status" value="1"/>
</dbReference>
<gene>
    <name evidence="3" type="ORF">OFUS_LOCUS2212</name>
</gene>
<accession>A0A8S4N1Z6</accession>
<dbReference type="GO" id="GO:0005634">
    <property type="term" value="C:nucleus"/>
    <property type="evidence" value="ECO:0007669"/>
    <property type="project" value="TreeGrafter"/>
</dbReference>
<name>A0A8S4N1Z6_OWEFU</name>
<dbReference type="InterPro" id="IPR044541">
    <property type="entry name" value="FAF1_UBA"/>
</dbReference>
<dbReference type="OrthoDB" id="1920064at2759"/>
<dbReference type="SMART" id="SM00594">
    <property type="entry name" value="UAS"/>
    <property type="match status" value="1"/>
</dbReference>
<evidence type="ECO:0000259" key="2">
    <source>
        <dbReference type="PROSITE" id="PS50033"/>
    </source>
</evidence>
<dbReference type="Gene3D" id="3.40.30.10">
    <property type="entry name" value="Glutaredoxin"/>
    <property type="match status" value="1"/>
</dbReference>
<evidence type="ECO:0000313" key="4">
    <source>
        <dbReference type="Proteomes" id="UP000749559"/>
    </source>
</evidence>
<dbReference type="Pfam" id="PF21021">
    <property type="entry name" value="FAF1"/>
    <property type="match status" value="1"/>
</dbReference>
<dbReference type="CDD" id="cd14413">
    <property type="entry name" value="UBA_FAF1"/>
    <property type="match status" value="1"/>
</dbReference>
<protein>
    <recommendedName>
        <fullName evidence="2">UBX domain-containing protein</fullName>
    </recommendedName>
</protein>
<dbReference type="InterPro" id="IPR006577">
    <property type="entry name" value="UAS"/>
</dbReference>
<dbReference type="GO" id="GO:0005783">
    <property type="term" value="C:endoplasmic reticulum"/>
    <property type="evidence" value="ECO:0007669"/>
    <property type="project" value="TreeGrafter"/>
</dbReference>
<dbReference type="InterPro" id="IPR033043">
    <property type="entry name" value="FAF1-like_UBX"/>
</dbReference>